<dbReference type="AlphaFoldDB" id="A0A1F4W0Z0"/>
<sequence length="168" mass="19791">MKNEGFLKNGKVPKEVKTLLKEAYSTGGFLTLIEKTIEMLGRYSMPCWRLMNQSIKTLPVPDMETINKFLALELPPSIKEVARDFWPRYEEKVFWSGLIEDQEYASIEEARVAEPETPWFHKTTLWFVREGPWLNVSCKGICVDTNCRCNGSTWYYDDSHRYREEYDL</sequence>
<name>A0A1F4W0Z0_UNCKA</name>
<reference evidence="1 2" key="1">
    <citation type="journal article" date="2016" name="Nat. Commun.">
        <title>Thousands of microbial genomes shed light on interconnected biogeochemical processes in an aquifer system.</title>
        <authorList>
            <person name="Anantharaman K."/>
            <person name="Brown C.T."/>
            <person name="Hug L.A."/>
            <person name="Sharon I."/>
            <person name="Castelle C.J."/>
            <person name="Probst A.J."/>
            <person name="Thomas B.C."/>
            <person name="Singh A."/>
            <person name="Wilkins M.J."/>
            <person name="Karaoz U."/>
            <person name="Brodie E.L."/>
            <person name="Williams K.H."/>
            <person name="Hubbard S.S."/>
            <person name="Banfield J.F."/>
        </authorList>
    </citation>
    <scope>NUCLEOTIDE SEQUENCE [LARGE SCALE GENOMIC DNA]</scope>
</reference>
<gene>
    <name evidence="1" type="ORF">A2264_00075</name>
</gene>
<organism evidence="1 2">
    <name type="scientific">candidate division WWE3 bacterium RIFOXYA2_FULL_46_9</name>
    <dbReference type="NCBI Taxonomy" id="1802636"/>
    <lineage>
        <taxon>Bacteria</taxon>
        <taxon>Katanobacteria</taxon>
    </lineage>
</organism>
<evidence type="ECO:0000313" key="2">
    <source>
        <dbReference type="Proteomes" id="UP000176614"/>
    </source>
</evidence>
<dbReference type="EMBL" id="MEVT01000008">
    <property type="protein sequence ID" value="OGC63084.1"/>
    <property type="molecule type" value="Genomic_DNA"/>
</dbReference>
<comment type="caution">
    <text evidence="1">The sequence shown here is derived from an EMBL/GenBank/DDBJ whole genome shotgun (WGS) entry which is preliminary data.</text>
</comment>
<accession>A0A1F4W0Z0</accession>
<proteinExistence type="predicted"/>
<evidence type="ECO:0000313" key="1">
    <source>
        <dbReference type="EMBL" id="OGC63084.1"/>
    </source>
</evidence>
<dbReference type="Proteomes" id="UP000176614">
    <property type="component" value="Unassembled WGS sequence"/>
</dbReference>
<protein>
    <submittedName>
        <fullName evidence="1">Uncharacterized protein</fullName>
    </submittedName>
</protein>